<feature type="domain" description="CD-NTase-associated protein 12/Pycsar effector protein TIR" evidence="1">
    <location>
        <begin position="120"/>
        <end position="244"/>
    </location>
</feature>
<evidence type="ECO:0000313" key="3">
    <source>
        <dbReference type="Proteomes" id="UP000240811"/>
    </source>
</evidence>
<organism evidence="2 3">
    <name type="scientific">Candidatus Liberibacter europaeus</name>
    <dbReference type="NCBI Taxonomy" id="744859"/>
    <lineage>
        <taxon>Bacteria</taxon>
        <taxon>Pseudomonadati</taxon>
        <taxon>Pseudomonadota</taxon>
        <taxon>Alphaproteobacteria</taxon>
        <taxon>Hyphomicrobiales</taxon>
        <taxon>Rhizobiaceae</taxon>
        <taxon>Liberibacter</taxon>
    </lineage>
</organism>
<accession>A0A2T4VWM7</accession>
<comment type="caution">
    <text evidence="2">The sequence shown here is derived from an EMBL/GenBank/DDBJ whole genome shotgun (WGS) entry which is preliminary data.</text>
</comment>
<dbReference type="EMBL" id="PSQJ01000006">
    <property type="protein sequence ID" value="PTL86191.1"/>
    <property type="molecule type" value="Genomic_DNA"/>
</dbReference>
<gene>
    <name evidence="2" type="ORF">C4617_04795</name>
</gene>
<dbReference type="InterPro" id="IPR019302">
    <property type="entry name" value="CAP12/PCTIR_TIR_dom"/>
</dbReference>
<evidence type="ECO:0000313" key="2">
    <source>
        <dbReference type="EMBL" id="PTL86191.1"/>
    </source>
</evidence>
<proteinExistence type="predicted"/>
<dbReference type="Proteomes" id="UP000240811">
    <property type="component" value="Unassembled WGS sequence"/>
</dbReference>
<protein>
    <recommendedName>
        <fullName evidence="1">CD-NTase-associated protein 12/Pycsar effector protein TIR domain-containing protein</fullName>
    </recommendedName>
</protein>
<reference evidence="3" key="1">
    <citation type="submission" date="2018-02" db="EMBL/GenBank/DDBJ databases">
        <title>Genome sequence of Candidatus Liberibacter europaeus.</title>
        <authorList>
            <person name="Frampton R.A."/>
            <person name="Thompson S.M."/>
            <person name="David C."/>
            <person name="Addison S.M."/>
            <person name="Smith G.R."/>
        </authorList>
    </citation>
    <scope>NUCLEOTIDE SEQUENCE [LARGE SCALE GENOMIC DNA]</scope>
</reference>
<dbReference type="AlphaFoldDB" id="A0A2T4VWM7"/>
<dbReference type="Pfam" id="PF10137">
    <property type="entry name" value="CAP12-PCTIR_TIR"/>
    <property type="match status" value="1"/>
</dbReference>
<dbReference type="GO" id="GO:0050135">
    <property type="term" value="F:NADP+ nucleosidase activity"/>
    <property type="evidence" value="ECO:0007669"/>
    <property type="project" value="InterPro"/>
</dbReference>
<name>A0A2T4VWM7_9HYPH</name>
<sequence>MVEINEDNTIKLNLASQETKKDDSMAKPKKPKITFKGDIEELKAIVKNAGLKGQWETSSDNNIQYRFNSSLGGILVWYLKGTLLFQGKDSDKTFHENLYNALSQNRTDETSLRSINQKSVFVVHGHDRDSRDQLELILHKLGISELVILQNTAGSGLTIIEELEKEIGKHNKTNHFGIVLLTPDDYGYPKYKSDNEREPRARQNVVLEMGMLLSSVGRENVVILQKGNLERPSDVQGIIYLPFNEHVKEIIPKLASRLTKAGFAISPDGISKASS</sequence>
<evidence type="ECO:0000259" key="1">
    <source>
        <dbReference type="Pfam" id="PF10137"/>
    </source>
</evidence>